<feature type="transmembrane region" description="Helical" evidence="2">
    <location>
        <begin position="62"/>
        <end position="85"/>
    </location>
</feature>
<dbReference type="Pfam" id="PF10708">
    <property type="entry name" value="DUF2510"/>
    <property type="match status" value="1"/>
</dbReference>
<keyword evidence="2" id="KW-0472">Membrane</keyword>
<keyword evidence="2" id="KW-0812">Transmembrane</keyword>
<evidence type="ECO:0000256" key="2">
    <source>
        <dbReference type="SAM" id="Phobius"/>
    </source>
</evidence>
<evidence type="ECO:0000313" key="4">
    <source>
        <dbReference type="EMBL" id="QMU98317.1"/>
    </source>
</evidence>
<feature type="domain" description="DUF2510" evidence="3">
    <location>
        <begin position="8"/>
        <end position="40"/>
    </location>
</feature>
<dbReference type="InterPro" id="IPR018929">
    <property type="entry name" value="DUF2510"/>
</dbReference>
<dbReference type="RefSeq" id="WP_182253335.1">
    <property type="nucleotide sequence ID" value="NZ_CP043732.1"/>
</dbReference>
<dbReference type="AlphaFoldDB" id="A0A7D7WFV9"/>
<accession>A0A7D7WFV9</accession>
<dbReference type="EMBL" id="CP043732">
    <property type="protein sequence ID" value="QMU98317.1"/>
    <property type="molecule type" value="Genomic_DNA"/>
</dbReference>
<organism evidence="4 5">
    <name type="scientific">Microbacterium esteraromaticum</name>
    <dbReference type="NCBI Taxonomy" id="57043"/>
    <lineage>
        <taxon>Bacteria</taxon>
        <taxon>Bacillati</taxon>
        <taxon>Actinomycetota</taxon>
        <taxon>Actinomycetes</taxon>
        <taxon>Micrococcales</taxon>
        <taxon>Microbacteriaceae</taxon>
        <taxon>Microbacterium</taxon>
    </lineage>
</organism>
<gene>
    <name evidence="4" type="ORF">FVO59_14845</name>
</gene>
<name>A0A7D7WFV9_9MICO</name>
<sequence>MTEQLPPAGWYPDPQGSSAQRYWDGSGWTGQLLPEPQRPSDPLRGADDARAAMPEPTRKRRVGLLLGSALVVTLALVATGVWGIGQLLPGALPFTSAKVPLSEASFYQKNAEWLRSEIVAAPDPFASNATVSGVRASTGYRAASREYLTEVLSELEAEGSREFDTLDEAEQYAYDFVTLRVSEAVEAISTGGIGTDLATTGFPQDEAVIAVEKQIAAATILPSGDGRYWDAAEALANLLGSTITLDQTAAECPPSTKPRILAFVCLGTEAGWSLVTYTPLGMDDVSSTGFVDTMKHELAHKLIHIQCGPPVTQWDEQYGEGVTNSYAVLFLGADPAQLSTQDDYAMNETTDAKARAIHENDLACFDGDVLPAP</sequence>
<reference evidence="4 5" key="1">
    <citation type="journal article" date="2020" name="Front. Microbiol.">
        <title>Design of Bacterial Strain-Specific qPCR Assays Using NGS Data and Publicly Available Resources and Its Application to Track Biocontrol Strains.</title>
        <authorList>
            <person name="Hernandez I."/>
            <person name="Sant C."/>
            <person name="Martinez R."/>
            <person name="Fernandez C."/>
        </authorList>
    </citation>
    <scope>NUCLEOTIDE SEQUENCE [LARGE SCALE GENOMIC DNA]</scope>
    <source>
        <strain evidence="4 5">B24</strain>
    </source>
</reference>
<evidence type="ECO:0000256" key="1">
    <source>
        <dbReference type="SAM" id="MobiDB-lite"/>
    </source>
</evidence>
<proteinExistence type="predicted"/>
<feature type="region of interest" description="Disordered" evidence="1">
    <location>
        <begin position="1"/>
        <end position="55"/>
    </location>
</feature>
<keyword evidence="2" id="KW-1133">Transmembrane helix</keyword>
<evidence type="ECO:0000313" key="5">
    <source>
        <dbReference type="Proteomes" id="UP000515708"/>
    </source>
</evidence>
<protein>
    <submittedName>
        <fullName evidence="4">DUF2510 domain-containing protein</fullName>
    </submittedName>
</protein>
<dbReference type="Proteomes" id="UP000515708">
    <property type="component" value="Chromosome"/>
</dbReference>
<evidence type="ECO:0000259" key="3">
    <source>
        <dbReference type="Pfam" id="PF10708"/>
    </source>
</evidence>